<reference evidence="11 12" key="1">
    <citation type="journal article" date="2018" name="G3 (Bethesda)">
        <title>A High-Quality Reference Genome for the Invasive Mosquitofish Gambusia affinis Using a Chicago Library.</title>
        <authorList>
            <person name="Hoffberg S.L."/>
            <person name="Troendle N.J."/>
            <person name="Glenn T.C."/>
            <person name="Mahmud O."/>
            <person name="Louha S."/>
            <person name="Chalopin D."/>
            <person name="Bennetzen J.L."/>
            <person name="Mauricio R."/>
        </authorList>
    </citation>
    <scope>NUCLEOTIDE SEQUENCE [LARGE SCALE GENOMIC DNA]</scope>
    <source>
        <strain evidence="11">NE01/NJP1002.9</strain>
        <tissue evidence="11">Muscle</tissue>
    </source>
</reference>
<protein>
    <recommendedName>
        <fullName evidence="10">C2H2-type domain-containing protein</fullName>
    </recommendedName>
</protein>
<feature type="domain" description="C2H2-type" evidence="10">
    <location>
        <begin position="10"/>
        <end position="37"/>
    </location>
</feature>
<dbReference type="InterPro" id="IPR036236">
    <property type="entry name" value="Znf_C2H2_sf"/>
</dbReference>
<evidence type="ECO:0000256" key="3">
    <source>
        <dbReference type="ARBA" id="ARBA00022737"/>
    </source>
</evidence>
<keyword evidence="8" id="KW-0539">Nucleus</keyword>
<dbReference type="Pfam" id="PF13894">
    <property type="entry name" value="zf-C2H2_4"/>
    <property type="match status" value="1"/>
</dbReference>
<dbReference type="InterPro" id="IPR013087">
    <property type="entry name" value="Znf_C2H2_type"/>
</dbReference>
<sequence length="153" mass="17902">MKIHKGERPFSCETCSKGFWTKTNLLDHMRIHTGEKPFSCQTCGKSFRLKKNLLEHMWVHTGEKPFSCGTCGKSYSRRSRLKTGLVFSVNISVFSIKMSSVQPQREFINEQVTPAEETFTELKEINVKIEEEMEDQRRLMDFTRTPKIILHRI</sequence>
<dbReference type="GO" id="GO:0008270">
    <property type="term" value="F:zinc ion binding"/>
    <property type="evidence" value="ECO:0007669"/>
    <property type="project" value="UniProtKB-KW"/>
</dbReference>
<evidence type="ECO:0000256" key="9">
    <source>
        <dbReference type="PROSITE-ProRule" id="PRU00042"/>
    </source>
</evidence>
<evidence type="ECO:0000313" key="11">
    <source>
        <dbReference type="EMBL" id="PWA24010.1"/>
    </source>
</evidence>
<keyword evidence="12" id="KW-1185">Reference proteome</keyword>
<proteinExistence type="predicted"/>
<dbReference type="EMBL" id="NHOQ01001548">
    <property type="protein sequence ID" value="PWA24010.1"/>
    <property type="molecule type" value="Genomic_DNA"/>
</dbReference>
<organism evidence="11 12">
    <name type="scientific">Gambusia affinis</name>
    <name type="common">Western mosquitofish</name>
    <name type="synonym">Heterandria affinis</name>
    <dbReference type="NCBI Taxonomy" id="33528"/>
    <lineage>
        <taxon>Eukaryota</taxon>
        <taxon>Metazoa</taxon>
        <taxon>Chordata</taxon>
        <taxon>Craniata</taxon>
        <taxon>Vertebrata</taxon>
        <taxon>Euteleostomi</taxon>
        <taxon>Actinopterygii</taxon>
        <taxon>Neopterygii</taxon>
        <taxon>Teleostei</taxon>
        <taxon>Neoteleostei</taxon>
        <taxon>Acanthomorphata</taxon>
        <taxon>Ovalentaria</taxon>
        <taxon>Atherinomorphae</taxon>
        <taxon>Cyprinodontiformes</taxon>
        <taxon>Poeciliidae</taxon>
        <taxon>Poeciliinae</taxon>
        <taxon>Gambusia</taxon>
    </lineage>
</organism>
<comment type="caution">
    <text evidence="11">The sequence shown here is derived from an EMBL/GenBank/DDBJ whole genome shotgun (WGS) entry which is preliminary data.</text>
</comment>
<dbReference type="AlphaFoldDB" id="A0A315VLG8"/>
<dbReference type="GO" id="GO:0000981">
    <property type="term" value="F:DNA-binding transcription factor activity, RNA polymerase II-specific"/>
    <property type="evidence" value="ECO:0007669"/>
    <property type="project" value="TreeGrafter"/>
</dbReference>
<name>A0A315VLG8_GAMAF</name>
<accession>A0A315VLG8</accession>
<keyword evidence="2" id="KW-0479">Metal-binding</keyword>
<evidence type="ECO:0000256" key="7">
    <source>
        <dbReference type="ARBA" id="ARBA00023163"/>
    </source>
</evidence>
<dbReference type="SUPFAM" id="SSF57667">
    <property type="entry name" value="beta-beta-alpha zinc fingers"/>
    <property type="match status" value="2"/>
</dbReference>
<dbReference type="FunFam" id="3.30.160.60:FF:001049">
    <property type="entry name" value="zinc finger protein 319"/>
    <property type="match status" value="1"/>
</dbReference>
<evidence type="ECO:0000256" key="8">
    <source>
        <dbReference type="ARBA" id="ARBA00023242"/>
    </source>
</evidence>
<keyword evidence="6" id="KW-0805">Transcription regulation</keyword>
<evidence type="ECO:0000256" key="1">
    <source>
        <dbReference type="ARBA" id="ARBA00004123"/>
    </source>
</evidence>
<feature type="non-terminal residue" evidence="11">
    <location>
        <position position="153"/>
    </location>
</feature>
<dbReference type="Pfam" id="PF00096">
    <property type="entry name" value="zf-C2H2"/>
    <property type="match status" value="1"/>
</dbReference>
<dbReference type="GO" id="GO:0003677">
    <property type="term" value="F:DNA binding"/>
    <property type="evidence" value="ECO:0007669"/>
    <property type="project" value="UniProtKB-KW"/>
</dbReference>
<feature type="domain" description="C2H2-type" evidence="10">
    <location>
        <begin position="38"/>
        <end position="65"/>
    </location>
</feature>
<evidence type="ECO:0000313" key="12">
    <source>
        <dbReference type="Proteomes" id="UP000250572"/>
    </source>
</evidence>
<comment type="subcellular location">
    <subcellularLocation>
        <location evidence="1">Nucleus</location>
    </subcellularLocation>
</comment>
<evidence type="ECO:0000256" key="2">
    <source>
        <dbReference type="ARBA" id="ARBA00022723"/>
    </source>
</evidence>
<dbReference type="FunFam" id="3.30.160.60:FF:000912">
    <property type="entry name" value="Zinc finger protein 660"/>
    <property type="match status" value="1"/>
</dbReference>
<dbReference type="PANTHER" id="PTHR24394:SF48">
    <property type="entry name" value="ZINC FINGER PROTEIN 771"/>
    <property type="match status" value="1"/>
</dbReference>
<dbReference type="Gene3D" id="3.30.160.60">
    <property type="entry name" value="Classic Zinc Finger"/>
    <property type="match status" value="3"/>
</dbReference>
<dbReference type="FunFam" id="3.30.160.60:FF:001639">
    <property type="entry name" value="Si:dkey-7i4.21"/>
    <property type="match status" value="1"/>
</dbReference>
<keyword evidence="3" id="KW-0677">Repeat</keyword>
<evidence type="ECO:0000256" key="4">
    <source>
        <dbReference type="ARBA" id="ARBA00022771"/>
    </source>
</evidence>
<gene>
    <name evidence="11" type="ORF">CCH79_00018644</name>
</gene>
<keyword evidence="7" id="KW-0804">Transcription</keyword>
<dbReference type="PANTHER" id="PTHR24394">
    <property type="entry name" value="ZINC FINGER PROTEIN"/>
    <property type="match status" value="1"/>
</dbReference>
<dbReference type="Proteomes" id="UP000250572">
    <property type="component" value="Unassembled WGS sequence"/>
</dbReference>
<evidence type="ECO:0000259" key="10">
    <source>
        <dbReference type="PROSITE" id="PS50157"/>
    </source>
</evidence>
<evidence type="ECO:0000256" key="5">
    <source>
        <dbReference type="ARBA" id="ARBA00022833"/>
    </source>
</evidence>
<dbReference type="GO" id="GO:0005634">
    <property type="term" value="C:nucleus"/>
    <property type="evidence" value="ECO:0007669"/>
    <property type="project" value="UniProtKB-SubCell"/>
</dbReference>
<dbReference type="PROSITE" id="PS00028">
    <property type="entry name" value="ZINC_FINGER_C2H2_1"/>
    <property type="match status" value="2"/>
</dbReference>
<keyword evidence="5" id="KW-0862">Zinc</keyword>
<dbReference type="PROSITE" id="PS50157">
    <property type="entry name" value="ZINC_FINGER_C2H2_2"/>
    <property type="match status" value="2"/>
</dbReference>
<dbReference type="SMART" id="SM00355">
    <property type="entry name" value="ZnF_C2H2"/>
    <property type="match status" value="2"/>
</dbReference>
<evidence type="ECO:0000256" key="6">
    <source>
        <dbReference type="ARBA" id="ARBA00023015"/>
    </source>
</evidence>
<keyword evidence="4 9" id="KW-0863">Zinc-finger</keyword>